<dbReference type="InterPro" id="IPR000506">
    <property type="entry name" value="KARI_C"/>
</dbReference>
<gene>
    <name evidence="11 15" type="primary">ilvC</name>
    <name evidence="15" type="ORF">VCB98_02965</name>
</gene>
<evidence type="ECO:0000259" key="14">
    <source>
        <dbReference type="PROSITE" id="PS51851"/>
    </source>
</evidence>
<feature type="binding site" evidence="11">
    <location>
        <position position="47"/>
    </location>
    <ligand>
        <name>NADP(+)</name>
        <dbReference type="ChEBI" id="CHEBI:58349"/>
    </ligand>
</feature>
<keyword evidence="16" id="KW-1185">Reference proteome</keyword>
<dbReference type="EC" id="1.1.1.86" evidence="11"/>
<dbReference type="GO" id="GO:0000287">
    <property type="term" value="F:magnesium ion binding"/>
    <property type="evidence" value="ECO:0007669"/>
    <property type="project" value="UniProtKB-UniRule"/>
</dbReference>
<comment type="pathway">
    <text evidence="2 11">Amino-acid biosynthesis; L-valine biosynthesis; L-valine from pyruvate: step 2/4.</text>
</comment>
<comment type="function">
    <text evidence="1 11">Involved in the biosynthesis of branched-chain amino acids (BCAA). Catalyzes an alkyl-migration followed by a ketol-acid reduction of (S)-2-acetolactate (S2AL) to yield (R)-2,3-dihydroxy-isovalerate. In the isomerase reaction, S2AL is rearranged via a Mg-dependent methyl migration to produce 3-hydroxy-3-methyl-2-ketobutyrate (HMKB). In the reductase reaction, this 2-ketoacid undergoes a metal-dependent reduction by NADPH to yield (R)-2,3-dihydroxy-isovalerate.</text>
</comment>
<dbReference type="RefSeq" id="WP_346050333.1">
    <property type="nucleotide sequence ID" value="NZ_JAYGII010000004.1"/>
</dbReference>
<evidence type="ECO:0000259" key="13">
    <source>
        <dbReference type="PROSITE" id="PS51850"/>
    </source>
</evidence>
<feature type="binding site" evidence="11">
    <location>
        <position position="133"/>
    </location>
    <ligand>
        <name>NADP(+)</name>
        <dbReference type="ChEBI" id="CHEBI:58349"/>
    </ligand>
</feature>
<dbReference type="GO" id="GO:0009099">
    <property type="term" value="P:L-valine biosynthetic process"/>
    <property type="evidence" value="ECO:0007669"/>
    <property type="project" value="UniProtKB-UniRule"/>
</dbReference>
<feature type="active site" evidence="11">
    <location>
        <position position="107"/>
    </location>
</feature>
<dbReference type="GO" id="GO:0009097">
    <property type="term" value="P:isoleucine biosynthetic process"/>
    <property type="evidence" value="ECO:0007669"/>
    <property type="project" value="UniProtKB-UniRule"/>
</dbReference>
<evidence type="ECO:0000256" key="4">
    <source>
        <dbReference type="ARBA" id="ARBA00010318"/>
    </source>
</evidence>
<dbReference type="InterPro" id="IPR013116">
    <property type="entry name" value="KARI_N"/>
</dbReference>
<feature type="binding site" evidence="11">
    <location>
        <position position="230"/>
    </location>
    <ligand>
        <name>Mg(2+)</name>
        <dbReference type="ChEBI" id="CHEBI:18420"/>
        <label>2</label>
    </ligand>
</feature>
<evidence type="ECO:0000256" key="11">
    <source>
        <dbReference type="HAMAP-Rule" id="MF_00435"/>
    </source>
</evidence>
<dbReference type="PIRSF" id="PIRSF000116">
    <property type="entry name" value="IlvC_gammaproteo"/>
    <property type="match status" value="1"/>
</dbReference>
<dbReference type="AlphaFoldDB" id="A0AAP6JH99"/>
<dbReference type="InterPro" id="IPR014359">
    <property type="entry name" value="KARI_prok"/>
</dbReference>
<dbReference type="InterPro" id="IPR008927">
    <property type="entry name" value="6-PGluconate_DH-like_C_sf"/>
</dbReference>
<proteinExistence type="inferred from homology"/>
<evidence type="ECO:0000256" key="7">
    <source>
        <dbReference type="ARBA" id="ARBA00022842"/>
    </source>
</evidence>
<comment type="similarity">
    <text evidence="4 11 12">Belongs to the ketol-acid reductoisomerase family.</text>
</comment>
<dbReference type="EMBL" id="JAYGII010000004">
    <property type="protein sequence ID" value="MEA5444774.1"/>
    <property type="molecule type" value="Genomic_DNA"/>
</dbReference>
<keyword evidence="8 11" id="KW-0560">Oxidoreductase</keyword>
<evidence type="ECO:0000256" key="10">
    <source>
        <dbReference type="ARBA" id="ARBA00049021"/>
    </source>
</evidence>
<comment type="caution">
    <text evidence="15">The sequence shown here is derived from an EMBL/GenBank/DDBJ whole genome shotgun (WGS) entry which is preliminary data.</text>
</comment>
<comment type="caution">
    <text evidence="11 12">Lacks conserved residue(s) required for the propagation of feature annotation.</text>
</comment>
<reference evidence="15 16" key="1">
    <citation type="submission" date="2023-12" db="EMBL/GenBank/DDBJ databases">
        <title>Whole-genome sequencing of halo(alkali)philic microorganisms from hypersaline lakes.</title>
        <authorList>
            <person name="Sorokin D.Y."/>
            <person name="Merkel A.Y."/>
            <person name="Messina E."/>
            <person name="Yakimov M."/>
        </authorList>
    </citation>
    <scope>NUCLEOTIDE SEQUENCE [LARGE SCALE GENOMIC DNA]</scope>
    <source>
        <strain evidence="15 16">AB-CW1</strain>
    </source>
</reference>
<keyword evidence="5 11" id="KW-0028">Amino-acid biosynthesis</keyword>
<dbReference type="Pfam" id="PF07991">
    <property type="entry name" value="KARI_N"/>
    <property type="match status" value="1"/>
</dbReference>
<name>A0AAP6JH99_9GAMM</name>
<evidence type="ECO:0000256" key="6">
    <source>
        <dbReference type="ARBA" id="ARBA00022723"/>
    </source>
</evidence>
<comment type="cofactor">
    <cofactor evidence="11">
        <name>Mg(2+)</name>
        <dbReference type="ChEBI" id="CHEBI:18420"/>
    </cofactor>
    <text evidence="11">Binds 2 magnesium ions per subunit.</text>
</comment>
<dbReference type="InterPro" id="IPR013023">
    <property type="entry name" value="KARI"/>
</dbReference>
<keyword evidence="11" id="KW-0521">NADP</keyword>
<keyword evidence="6 11" id="KW-0479">Metal-binding</keyword>
<feature type="binding site" evidence="11 12">
    <location>
        <position position="190"/>
    </location>
    <ligand>
        <name>Mg(2+)</name>
        <dbReference type="ChEBI" id="CHEBI:18420"/>
        <label>1</label>
    </ligand>
</feature>
<dbReference type="HAMAP" id="MF_00435">
    <property type="entry name" value="IlvC"/>
    <property type="match status" value="1"/>
</dbReference>
<sequence length="334" mass="35867">MRSWYDADLDRGPLASSAIAVFGYGAQGRAQARNLRDAGMNVRVALRAGSSRRRQAEADGLAVLDLEAAADWADVAVMLVPDTAQPELYEDVLASRLRPGAALLFAHGYSIHHGHLRPREDLDVIMVAPLGIGEQVRATFERGAGVPALVAVAQDGSGQAWPRALAYAGAGGHGRAGVMETSFAEETETDLFAEQAVLVGGLTELIRAAFETLVDAGYQPEVAYFCCLHEVKLIADLIHSRGIADMRASISEVADFGAMRQGPRIIGDASREAMRQALEEIRSGEFDRLLQTELAAGFPTLESGRKQAGEQLIESVGERMRARMPWLRGNSDGA</sequence>
<feature type="domain" description="KARI C-terminal knotted" evidence="14">
    <location>
        <begin position="182"/>
        <end position="327"/>
    </location>
</feature>
<dbReference type="SUPFAM" id="SSF51735">
    <property type="entry name" value="NAD(P)-binding Rossmann-fold domains"/>
    <property type="match status" value="1"/>
</dbReference>
<dbReference type="Gene3D" id="6.10.240.10">
    <property type="match status" value="1"/>
</dbReference>
<evidence type="ECO:0000256" key="5">
    <source>
        <dbReference type="ARBA" id="ARBA00022605"/>
    </source>
</evidence>
<protein>
    <recommendedName>
        <fullName evidence="11">Ketol-acid reductoisomerase (NADP(+))</fullName>
        <shortName evidence="11">KARI</shortName>
        <ecNumber evidence="11">1.1.1.86</ecNumber>
    </recommendedName>
    <alternativeName>
        <fullName evidence="11">Acetohydroxy-acid isomeroreductase</fullName>
        <shortName evidence="11">AHIR</shortName>
    </alternativeName>
    <alternativeName>
        <fullName evidence="11">Alpha-keto-beta-hydroxylacyl reductoisomerase</fullName>
    </alternativeName>
</protein>
<dbReference type="GO" id="GO:0050661">
    <property type="term" value="F:NADP binding"/>
    <property type="evidence" value="ECO:0007669"/>
    <property type="project" value="InterPro"/>
</dbReference>
<comment type="pathway">
    <text evidence="3 11">Amino-acid biosynthesis; L-isoleucine biosynthesis; L-isoleucine from 2-oxobutanoate: step 2/4.</text>
</comment>
<feature type="binding site" evidence="11">
    <location>
        <position position="251"/>
    </location>
    <ligand>
        <name>substrate</name>
    </ligand>
</feature>
<dbReference type="NCBIfam" id="NF004017">
    <property type="entry name" value="PRK05479.1"/>
    <property type="match status" value="1"/>
</dbReference>
<feature type="binding site" evidence="11 12">
    <location>
        <position position="190"/>
    </location>
    <ligand>
        <name>Mg(2+)</name>
        <dbReference type="ChEBI" id="CHEBI:18420"/>
        <label>2</label>
    </ligand>
</feature>
<dbReference type="SUPFAM" id="SSF48179">
    <property type="entry name" value="6-phosphogluconate dehydrogenase C-terminal domain-like"/>
    <property type="match status" value="1"/>
</dbReference>
<evidence type="ECO:0000256" key="9">
    <source>
        <dbReference type="ARBA" id="ARBA00023304"/>
    </source>
</evidence>
<evidence type="ECO:0000256" key="3">
    <source>
        <dbReference type="ARBA" id="ARBA00004885"/>
    </source>
</evidence>
<evidence type="ECO:0000256" key="8">
    <source>
        <dbReference type="ARBA" id="ARBA00023002"/>
    </source>
</evidence>
<accession>A0AAP6JH99</accession>
<dbReference type="Gene3D" id="3.40.50.720">
    <property type="entry name" value="NAD(P)-binding Rossmann-like Domain"/>
    <property type="match status" value="1"/>
</dbReference>
<keyword evidence="7 11" id="KW-0460">Magnesium</keyword>
<keyword evidence="9 11" id="KW-0100">Branched-chain amino acid biosynthesis</keyword>
<feature type="binding site" evidence="11">
    <location>
        <position position="50"/>
    </location>
    <ligand>
        <name>NADP(+)</name>
        <dbReference type="ChEBI" id="CHEBI:58349"/>
    </ligand>
</feature>
<evidence type="ECO:0000313" key="16">
    <source>
        <dbReference type="Proteomes" id="UP001302316"/>
    </source>
</evidence>
<feature type="domain" description="KARI N-terminal Rossmann" evidence="13">
    <location>
        <begin position="1"/>
        <end position="181"/>
    </location>
</feature>
<comment type="catalytic activity">
    <reaction evidence="10 11">
        <text>(2R)-2,3-dihydroxy-3-methylbutanoate + NADP(+) = (2S)-2-acetolactate + NADPH + H(+)</text>
        <dbReference type="Rhea" id="RHEA:22068"/>
        <dbReference type="ChEBI" id="CHEBI:15378"/>
        <dbReference type="ChEBI" id="CHEBI:49072"/>
        <dbReference type="ChEBI" id="CHEBI:57783"/>
        <dbReference type="ChEBI" id="CHEBI:58349"/>
        <dbReference type="ChEBI" id="CHEBI:58476"/>
        <dbReference type="EC" id="1.1.1.86"/>
    </reaction>
</comment>
<comment type="catalytic activity">
    <reaction evidence="11">
        <text>(2R,3R)-2,3-dihydroxy-3-methylpentanoate + NADP(+) = (S)-2-ethyl-2-hydroxy-3-oxobutanoate + NADPH + H(+)</text>
        <dbReference type="Rhea" id="RHEA:13493"/>
        <dbReference type="ChEBI" id="CHEBI:15378"/>
        <dbReference type="ChEBI" id="CHEBI:49256"/>
        <dbReference type="ChEBI" id="CHEBI:49258"/>
        <dbReference type="ChEBI" id="CHEBI:57783"/>
        <dbReference type="ChEBI" id="CHEBI:58349"/>
        <dbReference type="EC" id="1.1.1.86"/>
    </reaction>
</comment>
<feature type="binding site" evidence="11 12">
    <location>
        <position position="194"/>
    </location>
    <ligand>
        <name>Mg(2+)</name>
        <dbReference type="ChEBI" id="CHEBI:18420"/>
        <label>1</label>
    </ligand>
</feature>
<dbReference type="PANTHER" id="PTHR21371:SF1">
    <property type="entry name" value="KETOL-ACID REDUCTOISOMERASE, MITOCHONDRIAL"/>
    <property type="match status" value="1"/>
</dbReference>
<dbReference type="GO" id="GO:0004455">
    <property type="term" value="F:ketol-acid reductoisomerase activity"/>
    <property type="evidence" value="ECO:0007669"/>
    <property type="project" value="UniProtKB-UniRule"/>
</dbReference>
<dbReference type="PROSITE" id="PS51851">
    <property type="entry name" value="KARI_C"/>
    <property type="match status" value="1"/>
</dbReference>
<evidence type="ECO:0000256" key="12">
    <source>
        <dbReference type="PROSITE-ProRule" id="PRU01198"/>
    </source>
</evidence>
<evidence type="ECO:0000256" key="1">
    <source>
        <dbReference type="ARBA" id="ARBA00002172"/>
    </source>
</evidence>
<dbReference type="PANTHER" id="PTHR21371">
    <property type="entry name" value="KETOL-ACID REDUCTOISOMERASE, MITOCHONDRIAL"/>
    <property type="match status" value="1"/>
</dbReference>
<dbReference type="NCBIfam" id="TIGR00465">
    <property type="entry name" value="ilvC"/>
    <property type="match status" value="1"/>
</dbReference>
<dbReference type="PROSITE" id="PS51850">
    <property type="entry name" value="KARI_N"/>
    <property type="match status" value="1"/>
</dbReference>
<dbReference type="InterPro" id="IPR036291">
    <property type="entry name" value="NAD(P)-bd_dom_sf"/>
</dbReference>
<dbReference type="Pfam" id="PF01450">
    <property type="entry name" value="KARI_C"/>
    <property type="match status" value="1"/>
</dbReference>
<evidence type="ECO:0000256" key="2">
    <source>
        <dbReference type="ARBA" id="ARBA00004864"/>
    </source>
</evidence>
<feature type="binding site" evidence="11">
    <location>
        <begin position="24"/>
        <end position="27"/>
    </location>
    <ligand>
        <name>NADP(+)</name>
        <dbReference type="ChEBI" id="CHEBI:58349"/>
    </ligand>
</feature>
<organism evidence="15 16">
    <name type="scientific">Natronospira elongata</name>
    <dbReference type="NCBI Taxonomy" id="3110268"/>
    <lineage>
        <taxon>Bacteria</taxon>
        <taxon>Pseudomonadati</taxon>
        <taxon>Pseudomonadota</taxon>
        <taxon>Gammaproteobacteria</taxon>
        <taxon>Natronospirales</taxon>
        <taxon>Natronospiraceae</taxon>
        <taxon>Natronospira</taxon>
    </lineage>
</organism>
<dbReference type="Proteomes" id="UP001302316">
    <property type="component" value="Unassembled WGS sequence"/>
</dbReference>
<evidence type="ECO:0000313" key="15">
    <source>
        <dbReference type="EMBL" id="MEA5444774.1"/>
    </source>
</evidence>